<organism evidence="16">
    <name type="scientific">Brassica cretica</name>
    <name type="common">Mustard</name>
    <dbReference type="NCBI Taxonomy" id="69181"/>
    <lineage>
        <taxon>Eukaryota</taxon>
        <taxon>Viridiplantae</taxon>
        <taxon>Streptophyta</taxon>
        <taxon>Embryophyta</taxon>
        <taxon>Tracheophyta</taxon>
        <taxon>Spermatophyta</taxon>
        <taxon>Magnoliopsida</taxon>
        <taxon>eudicotyledons</taxon>
        <taxon>Gunneridae</taxon>
        <taxon>Pentapetalae</taxon>
        <taxon>rosids</taxon>
        <taxon>malvids</taxon>
        <taxon>Brassicales</taxon>
        <taxon>Brassicaceae</taxon>
        <taxon>Brassiceae</taxon>
        <taxon>Brassica</taxon>
    </lineage>
</organism>
<comment type="caution">
    <text evidence="16">The sequence shown here is derived from an EMBL/GenBank/DDBJ whole genome shotgun (WGS) entry which is preliminary data.</text>
</comment>
<sequence>MADVSLEGQDEFFTSYDEVYESFDGMGLQENLLRGIYAYGFEKPSAIQQRGIVPFCKGLDVIQQAQSGTGKTATFCSGVLQQLDVTLVQCQALVLAPTRELAQQIEKVMRALGDYIGVKVHACVGGTSVLDDKRILQAGVHVVVGTPGRVFDMLQRQSLRSDCIKMFVLDEADEMLSRGFKDQIYDIFQLLPPKIQVGVFSATMPPEALEITRKFMSKPVRILVKRDELTLEGIRQFYVDVDKEEWKFETLCDLYETLAITQSVIFVNTRRKVDWLTEKMRSRDHTVSATHGDMDQNTRDIIMREFRSGSSRVLITTDLLARGIDVQQVSLVINFDLPTQPANYLHRIGRSGRFGRKGAAINFVTRDDEKMLADIQKFYNMSSSDIKQEIYSVDCISSDYFTENSTSVREDECFRKNRPWFRDAVFPLLEVDEVNLNELSSLSMLDKIFSVLETIEPRDLDTESSLVINPKELIGSKDYDLLDILSTDCYSNKSVQSDVVPEEIDIVTILEIPNPEESFQFEQGKLAVDVVSVDFEEVQILDVEISDVFGSFLSLPQAAEPEICPGMFSEEMNFKNFDELVVSSELAFADDAFKSMPTPILNDYEITRSLELIYDNYLSKIKPQEFPASNDIYLPLNLLEETKHNHEAHFCDYLSEEIVTCNIDYDLESLEGDRWVYDFVLSEDVFCEPLVERCTEPFYGISTLDEHPPVNTSHGLLERLCPETGSRDCGRDDYAKKAALVFKSMSAFDDLTFFMDPQKAVIEENLESRVEAAKTANHKITSTDSKASCISGGMHPSSKTEDMKVHSVRPSENILALVRDFEKSYLTLVKDEQELISTLSEDKLKLLSISKGKLIDCIRKANVHKTPSADDKTFTFALLLAIKQMTWYLCFFGIRVAYLYLNKLCRSSNPMKLGLHTLYSSFESEHMSTERDITRSHPSLAVIQGILQSKVVRGNSKALLLAEKVFWSSLKSLLVKFEESDVILKSSSDIKQEIYSVDCISSDYFTENSTSVREDECFRKNRPWFRDAVFPLLEVDEVNLNELSSLSTLDKVFAVLETIEPRDMDTESSLVINSKELIGSKDYDLLDILSTDCYSNKSVQSDVVPEEIDVVTILEIPNPQESFQFEQGKLAVDVVSVNFEEVQILDVEISDVFGSFCCLQQPIEPEICPGMFSEEMNFKSFDELVVSSELAFADDAFKSMPTPILNDYEITRSLELIYENYLSKIKPQAFPASNDIYLPLNLLEETKHNHEAHFCDYLSEAIVTCNIDYDLESLEGDRWVYDFVLSEDAFCQPLVERCTEPFYGISTLDEHPPVNTSHGLLERPCPETGSGDCGRNDYAKKAALVFKSMSAFDDLTFFMDPQKAVIEENLESRVEAAKTANHKITSTDSKASCISGGMHPSSKTEDMKVHSVRPSENILALVRDFEKSYLTLVKDEQELISTLSEDKLKLLSISKGKLIDCIRKANVHKTPSADDKTFTFALLLAIKQMTWYLCFFGIRVAYLYLNKLSAGSLGINLQIFYSSSADLSDEIILRCIKSSVKSSQVHAKMPESESLAESFLTKFPSVNPLTAHVILSSSGSLLEFMKLPHSSKVQMLQKYHVPEESVELFSSLCRYGAREDSKSVMTDSASSVSSGADSDTHHLNVHSGSKRKQYITGKDETYMEDSVHCVPSTEFAGSKRKPSGDFQLEDPWSSRDHEMFHFDPVTEFPDAPLKPSGIIHPNDSWPSKDPERFDNKSGPGSSSKDTFWETDFGVEDNLPGFESWSFPVTDESMSQNRGRKFPVMGKANLHDTRNSENFMGDYKGEVINIENSKFRDEDFPPSPGYNRFSPVVSDVAEDQRKSKSARKLSFSEPIHPIFPTSAEINFNPVRGSPWTVDFLNRVRERSTERKQQLSLLSHLTPSSLETRVDAKKPNIKRKSPSVIEFFKHKGGNARSSRVPEERKQKRFKNSSASPQNERFDSLLRSYTPVDKRAKQSLSFAGNGSGGQTKLVWKGRVQWDEANIVEIESNKPVRQKITEPKTPYHPMIHDDDGSLSPRGGRSFDECVDDMQRAEELKNARFTSQGSGSGGGGWSSAEDEEADPVDQDNEGLEGEKNERFSELRRVHYDEFHKVKELRSDGWTDGRSARRLRWRNGKVSLYLKQG</sequence>
<dbReference type="GO" id="GO:0005524">
    <property type="term" value="F:ATP binding"/>
    <property type="evidence" value="ECO:0007669"/>
    <property type="project" value="UniProtKB-KW"/>
</dbReference>
<dbReference type="CDD" id="cd17939">
    <property type="entry name" value="DEADc_EIF4A"/>
    <property type="match status" value="1"/>
</dbReference>
<feature type="region of interest" description="Disordered" evidence="12">
    <location>
        <begin position="1711"/>
        <end position="1747"/>
    </location>
</feature>
<feature type="region of interest" description="Disordered" evidence="12">
    <location>
        <begin position="2056"/>
        <end position="2097"/>
    </location>
</feature>
<accession>A0A8S9LWJ4</accession>
<dbReference type="GO" id="GO:0003724">
    <property type="term" value="F:RNA helicase activity"/>
    <property type="evidence" value="ECO:0007669"/>
    <property type="project" value="UniProtKB-EC"/>
</dbReference>
<dbReference type="PROSITE" id="PS51194">
    <property type="entry name" value="HELICASE_CTER"/>
    <property type="match status" value="1"/>
</dbReference>
<dbReference type="InterPro" id="IPR027417">
    <property type="entry name" value="P-loop_NTPase"/>
</dbReference>
<dbReference type="PROSITE" id="PS51195">
    <property type="entry name" value="Q_MOTIF"/>
    <property type="match status" value="1"/>
</dbReference>
<feature type="domain" description="Helicase C-terminal" evidence="14">
    <location>
        <begin position="233"/>
        <end position="394"/>
    </location>
</feature>
<dbReference type="InterPro" id="IPR014001">
    <property type="entry name" value="Helicase_ATP-bd"/>
</dbReference>
<feature type="domain" description="DEAD-box RNA helicase Q" evidence="15">
    <location>
        <begin position="21"/>
        <end position="49"/>
    </location>
</feature>
<dbReference type="EMBL" id="QGKY02000089">
    <property type="protein sequence ID" value="KAF2610209.1"/>
    <property type="molecule type" value="Genomic_DNA"/>
</dbReference>
<evidence type="ECO:0000256" key="11">
    <source>
        <dbReference type="PROSITE-ProRule" id="PRU00552"/>
    </source>
</evidence>
<dbReference type="SMART" id="SM00490">
    <property type="entry name" value="HELICc"/>
    <property type="match status" value="1"/>
</dbReference>
<dbReference type="InterPro" id="IPR038824">
    <property type="entry name" value="SHOC1-like"/>
</dbReference>
<dbReference type="InterPro" id="IPR000629">
    <property type="entry name" value="RNA-helicase_DEAD-box_CS"/>
</dbReference>
<dbReference type="GO" id="GO:0016787">
    <property type="term" value="F:hydrolase activity"/>
    <property type="evidence" value="ECO:0007669"/>
    <property type="project" value="UniProtKB-KW"/>
</dbReference>
<dbReference type="FunFam" id="3.40.50.300:FF:000031">
    <property type="entry name" value="Eukaryotic initiation factor 4A-III"/>
    <property type="match status" value="1"/>
</dbReference>
<dbReference type="SMART" id="SM00487">
    <property type="entry name" value="DEXDc"/>
    <property type="match status" value="1"/>
</dbReference>
<feature type="short sequence motif" description="Q motif" evidence="11">
    <location>
        <begin position="21"/>
        <end position="49"/>
    </location>
</feature>
<evidence type="ECO:0000259" key="14">
    <source>
        <dbReference type="PROSITE" id="PS51194"/>
    </source>
</evidence>
<protein>
    <recommendedName>
        <fullName evidence="1">RNA helicase</fullName>
        <ecNumber evidence="1">3.6.4.13</ecNumber>
    </recommendedName>
</protein>
<dbReference type="PROSITE" id="PS00039">
    <property type="entry name" value="DEAD_ATP_HELICASE"/>
    <property type="match status" value="1"/>
</dbReference>
<dbReference type="GO" id="GO:0009966">
    <property type="term" value="P:regulation of signal transduction"/>
    <property type="evidence" value="ECO:0007669"/>
    <property type="project" value="InterPro"/>
</dbReference>
<evidence type="ECO:0000256" key="9">
    <source>
        <dbReference type="ARBA" id="ARBA00024352"/>
    </source>
</evidence>
<dbReference type="FunFam" id="3.40.50.300:FF:000089">
    <property type="entry name" value="Eukaryotic initiation factor 4A-II"/>
    <property type="match status" value="1"/>
</dbReference>
<dbReference type="InterPro" id="IPR001650">
    <property type="entry name" value="Helicase_C-like"/>
</dbReference>
<keyword evidence="5" id="KW-0347">Helicase</keyword>
<keyword evidence="4" id="KW-0378">Hydrolase</keyword>
<feature type="region of interest" description="Disordered" evidence="12">
    <location>
        <begin position="2019"/>
        <end position="2040"/>
    </location>
</feature>
<keyword evidence="6" id="KW-0067">ATP-binding</keyword>
<keyword evidence="3" id="KW-0547">Nucleotide-binding</keyword>
<comment type="catalytic activity">
    <reaction evidence="10">
        <text>ATP + H2O = ADP + phosphate + H(+)</text>
        <dbReference type="Rhea" id="RHEA:13065"/>
        <dbReference type="ChEBI" id="CHEBI:15377"/>
        <dbReference type="ChEBI" id="CHEBI:15378"/>
        <dbReference type="ChEBI" id="CHEBI:30616"/>
        <dbReference type="ChEBI" id="CHEBI:43474"/>
        <dbReference type="ChEBI" id="CHEBI:456216"/>
        <dbReference type="EC" id="3.6.4.13"/>
    </reaction>
</comment>
<dbReference type="InterPro" id="IPR011545">
    <property type="entry name" value="DEAD/DEAH_box_helicase_dom"/>
</dbReference>
<evidence type="ECO:0000256" key="3">
    <source>
        <dbReference type="ARBA" id="ARBA00022741"/>
    </source>
</evidence>
<dbReference type="CDD" id="cd18787">
    <property type="entry name" value="SF2_C_DEAD"/>
    <property type="match status" value="1"/>
</dbReference>
<keyword evidence="8" id="KW-0648">Protein biosynthesis</keyword>
<comment type="similarity">
    <text evidence="9">Belongs to the DEAD box helicase family. eIF4A subfamily.</text>
</comment>
<dbReference type="Gene3D" id="3.40.50.300">
    <property type="entry name" value="P-loop containing nucleotide triphosphate hydrolases"/>
    <property type="match status" value="2"/>
</dbReference>
<evidence type="ECO:0000256" key="4">
    <source>
        <dbReference type="ARBA" id="ARBA00022801"/>
    </source>
</evidence>
<feature type="region of interest" description="Disordered" evidence="12">
    <location>
        <begin position="1930"/>
        <end position="1960"/>
    </location>
</feature>
<evidence type="ECO:0000259" key="15">
    <source>
        <dbReference type="PROSITE" id="PS51195"/>
    </source>
</evidence>
<dbReference type="Pfam" id="PF04979">
    <property type="entry name" value="IPP-2"/>
    <property type="match status" value="1"/>
</dbReference>
<feature type="compositionally biased region" description="Basic and acidic residues" evidence="12">
    <location>
        <begin position="1726"/>
        <end position="1735"/>
    </location>
</feature>
<dbReference type="EC" id="3.6.4.13" evidence="1"/>
<dbReference type="InterPro" id="IPR014014">
    <property type="entry name" value="RNA_helicase_DEAD_Q_motif"/>
</dbReference>
<evidence type="ECO:0000256" key="10">
    <source>
        <dbReference type="ARBA" id="ARBA00047984"/>
    </source>
</evidence>
<evidence type="ECO:0000256" key="1">
    <source>
        <dbReference type="ARBA" id="ARBA00012552"/>
    </source>
</evidence>
<evidence type="ECO:0000256" key="2">
    <source>
        <dbReference type="ARBA" id="ARBA00022540"/>
    </source>
</evidence>
<dbReference type="GO" id="GO:0004864">
    <property type="term" value="F:protein phosphatase inhibitor activity"/>
    <property type="evidence" value="ECO:0007669"/>
    <property type="project" value="InterPro"/>
</dbReference>
<dbReference type="Pfam" id="PF00271">
    <property type="entry name" value="Helicase_C"/>
    <property type="match status" value="1"/>
</dbReference>
<dbReference type="PROSITE" id="PS51192">
    <property type="entry name" value="HELICASE_ATP_BIND_1"/>
    <property type="match status" value="1"/>
</dbReference>
<dbReference type="Pfam" id="PF00270">
    <property type="entry name" value="DEAD"/>
    <property type="match status" value="1"/>
</dbReference>
<evidence type="ECO:0000259" key="13">
    <source>
        <dbReference type="PROSITE" id="PS51192"/>
    </source>
</evidence>
<dbReference type="PANTHER" id="PTHR35764:SF1">
    <property type="entry name" value="PROTEIN SHORTAGE IN CHIASMATA 1"/>
    <property type="match status" value="1"/>
</dbReference>
<evidence type="ECO:0000256" key="8">
    <source>
        <dbReference type="ARBA" id="ARBA00022917"/>
    </source>
</evidence>
<evidence type="ECO:0000256" key="6">
    <source>
        <dbReference type="ARBA" id="ARBA00022840"/>
    </source>
</evidence>
<keyword evidence="2" id="KW-0396">Initiation factor</keyword>
<feature type="region of interest" description="Disordered" evidence="12">
    <location>
        <begin position="1626"/>
        <end position="1652"/>
    </location>
</feature>
<dbReference type="GO" id="GO:0003743">
    <property type="term" value="F:translation initiation factor activity"/>
    <property type="evidence" value="ECO:0007669"/>
    <property type="project" value="UniProtKB-KW"/>
</dbReference>
<dbReference type="SUPFAM" id="SSF52540">
    <property type="entry name" value="P-loop containing nucleoside triphosphate hydrolases"/>
    <property type="match status" value="1"/>
</dbReference>
<name>A0A8S9LWJ4_BRACR</name>
<proteinExistence type="inferred from homology"/>
<evidence type="ECO:0000256" key="7">
    <source>
        <dbReference type="ARBA" id="ARBA00022884"/>
    </source>
</evidence>
<dbReference type="GO" id="GO:0000712">
    <property type="term" value="P:resolution of meiotic recombination intermediates"/>
    <property type="evidence" value="ECO:0007669"/>
    <property type="project" value="TreeGrafter"/>
</dbReference>
<evidence type="ECO:0000256" key="5">
    <source>
        <dbReference type="ARBA" id="ARBA00022806"/>
    </source>
</evidence>
<dbReference type="InterPro" id="IPR007062">
    <property type="entry name" value="PPI-2"/>
</dbReference>
<keyword evidence="7" id="KW-0694">RNA-binding</keyword>
<dbReference type="PANTHER" id="PTHR35764">
    <property type="entry name" value="PROTEIN SHORTAGE IN CHIASMATA 1"/>
    <property type="match status" value="1"/>
</dbReference>
<gene>
    <name evidence="16" type="ORF">F2Q70_00008102</name>
</gene>
<feature type="compositionally biased region" description="Low complexity" evidence="12">
    <location>
        <begin position="1626"/>
        <end position="1637"/>
    </location>
</feature>
<evidence type="ECO:0000256" key="12">
    <source>
        <dbReference type="SAM" id="MobiDB-lite"/>
    </source>
</evidence>
<dbReference type="GO" id="GO:0003723">
    <property type="term" value="F:RNA binding"/>
    <property type="evidence" value="ECO:0007669"/>
    <property type="project" value="UniProtKB-KW"/>
</dbReference>
<feature type="compositionally biased region" description="Acidic residues" evidence="12">
    <location>
        <begin position="2075"/>
        <end position="2090"/>
    </location>
</feature>
<reference evidence="16" key="1">
    <citation type="submission" date="2019-12" db="EMBL/GenBank/DDBJ databases">
        <title>Genome sequencing and annotation of Brassica cretica.</title>
        <authorList>
            <person name="Studholme D.J."/>
            <person name="Sarris P.F."/>
        </authorList>
    </citation>
    <scope>NUCLEOTIDE SEQUENCE</scope>
    <source>
        <strain evidence="16">PFS-102/07</strain>
        <tissue evidence="16">Leaf</tissue>
    </source>
</reference>
<feature type="domain" description="Helicase ATP-binding" evidence="13">
    <location>
        <begin position="52"/>
        <end position="222"/>
    </location>
</feature>
<evidence type="ECO:0000313" key="16">
    <source>
        <dbReference type="EMBL" id="KAF2610209.1"/>
    </source>
</evidence>